<reference evidence="2" key="2">
    <citation type="submission" date="2020-04" db="EMBL/GenBank/DDBJ databases">
        <authorList>
            <person name="Santos R.A.C."/>
            <person name="Steenwyk J.L."/>
            <person name="Rivero-Menendez O."/>
            <person name="Mead M.E."/>
            <person name="Silva L.P."/>
            <person name="Bastos R.W."/>
            <person name="Alastruey-Izquierdo A."/>
            <person name="Goldman G.H."/>
            <person name="Rokas A."/>
        </authorList>
    </citation>
    <scope>NUCLEOTIDE SEQUENCE</scope>
    <source>
        <strain evidence="2">CNM-CM6805</strain>
    </source>
</reference>
<evidence type="ECO:0000256" key="1">
    <source>
        <dbReference type="SAM" id="MobiDB-lite"/>
    </source>
</evidence>
<proteinExistence type="predicted"/>
<feature type="compositionally biased region" description="Low complexity" evidence="1">
    <location>
        <begin position="20"/>
        <end position="30"/>
    </location>
</feature>
<dbReference type="EMBL" id="JAAAPX010000171">
    <property type="protein sequence ID" value="KAF4227657.1"/>
    <property type="molecule type" value="Genomic_DNA"/>
</dbReference>
<sequence length="289" mass="33122">MSTRARPPASQRPTTPPDPTLRTRPVPRTRNFTPRYFGPGAVPNINELVRPPEEVRQDADPATYVNPMDAQLFATLQDEIWDLLKEIELHEFDYNEAEEIRGRDPTWGFYAFITDYSADVLEKIPQAMDHLIEVTRRNIRAQSTSAYTDEACHRFKLSVVEDEETLSGASEDRVREEFRAQLRTLQQLNENDWIRAPARNYACLVLDKPTVSMLADLSFHEDIRQDWELLHPKTIKVVDAWWKRPATNVSSYRGVGHCPITSLARFYMLVTSAANSGAMEDLCPLESSL</sequence>
<evidence type="ECO:0000313" key="3">
    <source>
        <dbReference type="Proteomes" id="UP000653565"/>
    </source>
</evidence>
<name>A0A8H4EF41_9EURO</name>
<evidence type="ECO:0000313" key="2">
    <source>
        <dbReference type="EMBL" id="KAF4227657.1"/>
    </source>
</evidence>
<dbReference type="AlphaFoldDB" id="A0A8H4EF41"/>
<organism evidence="2 3">
    <name type="scientific">Aspergillus fumigatiaffinis</name>
    <dbReference type="NCBI Taxonomy" id="340414"/>
    <lineage>
        <taxon>Eukaryota</taxon>
        <taxon>Fungi</taxon>
        <taxon>Dikarya</taxon>
        <taxon>Ascomycota</taxon>
        <taxon>Pezizomycotina</taxon>
        <taxon>Eurotiomycetes</taxon>
        <taxon>Eurotiomycetidae</taxon>
        <taxon>Eurotiales</taxon>
        <taxon>Aspergillaceae</taxon>
        <taxon>Aspergillus</taxon>
        <taxon>Aspergillus subgen. Fumigati</taxon>
    </lineage>
</organism>
<reference evidence="2" key="1">
    <citation type="journal article" date="2020" name="bioRxiv">
        <title>Genomic and phenotypic heterogeneity of clinical isolates of the human pathogens Aspergillus fumigatus, Aspergillus lentulus and Aspergillus fumigatiaffinis.</title>
        <authorList>
            <person name="dos Santos R.A.C."/>
            <person name="Steenwyk J.L."/>
            <person name="Rivero-Menendez O."/>
            <person name="Mead M.E."/>
            <person name="Silva L.P."/>
            <person name="Bastos R.W."/>
            <person name="Alastruey-Izquierdo A."/>
            <person name="Goldman G.H."/>
            <person name="Rokas A."/>
        </authorList>
    </citation>
    <scope>NUCLEOTIDE SEQUENCE</scope>
    <source>
        <strain evidence="2">CNM-CM6805</strain>
    </source>
</reference>
<dbReference type="OrthoDB" id="5101662at2759"/>
<feature type="region of interest" description="Disordered" evidence="1">
    <location>
        <begin position="1"/>
        <end position="37"/>
    </location>
</feature>
<keyword evidence="3" id="KW-1185">Reference proteome</keyword>
<accession>A0A8H4EF41</accession>
<dbReference type="Proteomes" id="UP000653565">
    <property type="component" value="Unassembled WGS sequence"/>
</dbReference>
<gene>
    <name evidence="2" type="ORF">CNMCM6805_002752</name>
</gene>
<protein>
    <submittedName>
        <fullName evidence="2">Uncharacterized protein</fullName>
    </submittedName>
</protein>
<comment type="caution">
    <text evidence="2">The sequence shown here is derived from an EMBL/GenBank/DDBJ whole genome shotgun (WGS) entry which is preliminary data.</text>
</comment>